<comment type="subcellular location">
    <subcellularLocation>
        <location evidence="2">Cytoplasm</location>
        <location evidence="2">Nucleoid</location>
    </subcellularLocation>
</comment>
<dbReference type="Gene3D" id="3.30.1310.10">
    <property type="entry name" value="Nucleoid-associated protein YbaB-like domain"/>
    <property type="match status" value="1"/>
</dbReference>
<comment type="similarity">
    <text evidence="2">Belongs to the YbaB/EbfC family.</text>
</comment>
<keyword evidence="1 2" id="KW-0238">DNA-binding</keyword>
<dbReference type="Proteomes" id="UP000294344">
    <property type="component" value="Chromosome"/>
</dbReference>
<protein>
    <recommendedName>
        <fullName evidence="2">Nucleoid-associated protein BUCICURV3402_312</fullName>
    </recommendedName>
</protein>
<dbReference type="OrthoDB" id="9808738at2"/>
<dbReference type="SUPFAM" id="SSF82607">
    <property type="entry name" value="YbaB-like"/>
    <property type="match status" value="1"/>
</dbReference>
<evidence type="ECO:0000256" key="1">
    <source>
        <dbReference type="ARBA" id="ARBA00023125"/>
    </source>
</evidence>
<dbReference type="PIRSF" id="PIRSF004555">
    <property type="entry name" value="UCP004555"/>
    <property type="match status" value="1"/>
</dbReference>
<evidence type="ECO:0000256" key="2">
    <source>
        <dbReference type="HAMAP-Rule" id="MF_00274"/>
    </source>
</evidence>
<dbReference type="InterPro" id="IPR036894">
    <property type="entry name" value="YbaB-like_sf"/>
</dbReference>
<evidence type="ECO:0000313" key="5">
    <source>
        <dbReference type="Proteomes" id="UP000294344"/>
    </source>
</evidence>
<dbReference type="AlphaFoldDB" id="A0A451D6W7"/>
<evidence type="ECO:0000313" key="4">
    <source>
        <dbReference type="EMBL" id="VFP81591.1"/>
    </source>
</evidence>
<reference evidence="4 5" key="1">
    <citation type="submission" date="2019-02" db="EMBL/GenBank/DDBJ databases">
        <authorList>
            <person name="Manzano-Marin A."/>
            <person name="Manzano-Marin A."/>
        </authorList>
    </citation>
    <scope>NUCLEOTIDE SEQUENCE [LARGE SCALE GENOMIC DNA]</scope>
    <source>
        <strain evidence="4 5">BuCicurvipes</strain>
    </source>
</reference>
<keyword evidence="3" id="KW-0175">Coiled coil</keyword>
<dbReference type="Pfam" id="PF02575">
    <property type="entry name" value="YbaB_DNA_bd"/>
    <property type="match status" value="1"/>
</dbReference>
<organism evidence="4 5">
    <name type="scientific">Buchnera aphidicola</name>
    <name type="common">Cinara curvipes</name>
    <dbReference type="NCBI Taxonomy" id="2518975"/>
    <lineage>
        <taxon>Bacteria</taxon>
        <taxon>Pseudomonadati</taxon>
        <taxon>Pseudomonadota</taxon>
        <taxon>Gammaproteobacteria</taxon>
        <taxon>Enterobacterales</taxon>
        <taxon>Erwiniaceae</taxon>
        <taxon>Buchnera</taxon>
    </lineage>
</organism>
<keyword evidence="2" id="KW-0963">Cytoplasm</keyword>
<dbReference type="InterPro" id="IPR004401">
    <property type="entry name" value="YbaB/EbfC"/>
</dbReference>
<comment type="subunit">
    <text evidence="2">Homodimer.</text>
</comment>
<dbReference type="HAMAP" id="MF_00274">
    <property type="entry name" value="DNA_YbaB_EbfC"/>
    <property type="match status" value="1"/>
</dbReference>
<dbReference type="PANTHER" id="PTHR33449">
    <property type="entry name" value="NUCLEOID-ASSOCIATED PROTEIN YBAB"/>
    <property type="match status" value="1"/>
</dbReference>
<dbReference type="PANTHER" id="PTHR33449:SF1">
    <property type="entry name" value="NUCLEOID-ASSOCIATED PROTEIN YBAB"/>
    <property type="match status" value="1"/>
</dbReference>
<dbReference type="GO" id="GO:0003677">
    <property type="term" value="F:DNA binding"/>
    <property type="evidence" value="ECO:0007669"/>
    <property type="project" value="UniProtKB-UniRule"/>
</dbReference>
<proteinExistence type="inferred from homology"/>
<accession>A0A451D6W7</accession>
<dbReference type="GO" id="GO:0043590">
    <property type="term" value="C:bacterial nucleoid"/>
    <property type="evidence" value="ECO:0007669"/>
    <property type="project" value="UniProtKB-UniRule"/>
</dbReference>
<evidence type="ECO:0000256" key="3">
    <source>
        <dbReference type="SAM" id="Coils"/>
    </source>
</evidence>
<sequence length="101" mass="11536">MSTNEKINEIFKQAQKMQKKMEEIQKDISKTSITGKSGADLVKVIMNGNYNCKSIKINDELWNENNKILLQDLITSAINDAITQITKMQKKKLSLQSSFIK</sequence>
<feature type="coiled-coil region" evidence="3">
    <location>
        <begin position="7"/>
        <end position="34"/>
    </location>
</feature>
<name>A0A451D6W7_9GAMM</name>
<comment type="function">
    <text evidence="2">Binds to DNA and alters its conformation. May be involved in regulation of gene expression, nucleoid organization and DNA protection.</text>
</comment>
<dbReference type="RefSeq" id="WP_154029350.1">
    <property type="nucleotide sequence ID" value="NZ_LR217710.1"/>
</dbReference>
<dbReference type="EMBL" id="LR217710">
    <property type="protein sequence ID" value="VFP81591.1"/>
    <property type="molecule type" value="Genomic_DNA"/>
</dbReference>
<gene>
    <name evidence="4" type="primary">ybaB</name>
    <name evidence="4" type="ORF">BUCICURV3402_312</name>
</gene>
<dbReference type="GO" id="GO:0005829">
    <property type="term" value="C:cytosol"/>
    <property type="evidence" value="ECO:0007669"/>
    <property type="project" value="TreeGrafter"/>
</dbReference>
<dbReference type="NCBIfam" id="TIGR00103">
    <property type="entry name" value="DNA_YbaB_EbfC"/>
    <property type="match status" value="1"/>
</dbReference>